<dbReference type="InterPro" id="IPR040441">
    <property type="entry name" value="CFA20/CFAP20DC"/>
</dbReference>
<evidence type="ECO:0000313" key="4">
    <source>
        <dbReference type="Proteomes" id="UP000034805"/>
    </source>
</evidence>
<dbReference type="EMBL" id="JARO02000503">
    <property type="protein sequence ID" value="KPP78331.1"/>
    <property type="molecule type" value="Genomic_DNA"/>
</dbReference>
<comment type="caution">
    <text evidence="3">The sequence shown here is derived from an EMBL/GenBank/DDBJ whole genome shotgun (WGS) entry which is preliminary data.</text>
</comment>
<sequence>MLLLQGNASKRSNNGSIDHSNSEVNWKKGQTATVRKSCCRSVSVTVYVVRARGVLLSLQAQRPPRLCPPFPYWSPHGNAGLLRQHFVSFLKERNMFKNEFQNFDKTMKGFVYILQGSSQTNKMQMPKDNKMALGLIQRFLVLQVYIPLGKDFSTELM</sequence>
<dbReference type="AlphaFoldDB" id="A0A0P7XSL8"/>
<dbReference type="Proteomes" id="UP000034805">
    <property type="component" value="Unassembled WGS sequence"/>
</dbReference>
<evidence type="ECO:0000313" key="3">
    <source>
        <dbReference type="EMBL" id="KPP78331.1"/>
    </source>
</evidence>
<evidence type="ECO:0000256" key="1">
    <source>
        <dbReference type="SAM" id="MobiDB-lite"/>
    </source>
</evidence>
<name>A0A0P7XSL8_SCLFO</name>
<dbReference type="InterPro" id="IPR007714">
    <property type="entry name" value="CFA20_dom"/>
</dbReference>
<dbReference type="PANTHER" id="PTHR12458">
    <property type="entry name" value="ORF PROTEIN"/>
    <property type="match status" value="1"/>
</dbReference>
<evidence type="ECO:0000259" key="2">
    <source>
        <dbReference type="Pfam" id="PF05018"/>
    </source>
</evidence>
<feature type="domain" description="CFA20" evidence="2">
    <location>
        <begin position="102"/>
        <end position="156"/>
    </location>
</feature>
<feature type="region of interest" description="Disordered" evidence="1">
    <location>
        <begin position="1"/>
        <end position="22"/>
    </location>
</feature>
<organism evidence="3 4">
    <name type="scientific">Scleropages formosus</name>
    <name type="common">Asian bonytongue</name>
    <name type="synonym">Osteoglossum formosum</name>
    <dbReference type="NCBI Taxonomy" id="113540"/>
    <lineage>
        <taxon>Eukaryota</taxon>
        <taxon>Metazoa</taxon>
        <taxon>Chordata</taxon>
        <taxon>Craniata</taxon>
        <taxon>Vertebrata</taxon>
        <taxon>Euteleostomi</taxon>
        <taxon>Actinopterygii</taxon>
        <taxon>Neopterygii</taxon>
        <taxon>Teleostei</taxon>
        <taxon>Osteoglossocephala</taxon>
        <taxon>Osteoglossomorpha</taxon>
        <taxon>Osteoglossiformes</taxon>
        <taxon>Osteoglossidae</taxon>
        <taxon>Scleropages</taxon>
    </lineage>
</organism>
<dbReference type="STRING" id="113540.ENSSFOP00015033126"/>
<dbReference type="Pfam" id="PF05018">
    <property type="entry name" value="CFA20_dom"/>
    <property type="match status" value="1"/>
</dbReference>
<protein>
    <recommendedName>
        <fullName evidence="2">CFA20 domain-containing protein</fullName>
    </recommendedName>
</protein>
<proteinExistence type="predicted"/>
<reference evidence="3 4" key="1">
    <citation type="submission" date="2015-08" db="EMBL/GenBank/DDBJ databases">
        <title>The genome of the Asian arowana (Scleropages formosus).</title>
        <authorList>
            <person name="Tan M.H."/>
            <person name="Gan H.M."/>
            <person name="Croft L.J."/>
            <person name="Austin C.M."/>
        </authorList>
    </citation>
    <scope>NUCLEOTIDE SEQUENCE [LARGE SCALE GENOMIC DNA]</scope>
    <source>
        <strain evidence="3">Aro1</strain>
    </source>
</reference>
<accession>A0A0P7XSL8</accession>
<gene>
    <name evidence="3" type="ORF">Z043_102171</name>
</gene>